<reference evidence="4" key="2">
    <citation type="submission" date="2017-09" db="EMBL/GenBank/DDBJ databases">
        <title>FDA dAtabase for Regulatory Grade micrObial Sequences (FDA-ARGOS): Supporting development and validation of Infectious Disease Dx tests.</title>
        <authorList>
            <person name="Minogue T."/>
            <person name="Wolcott M."/>
            <person name="Wasieloski L."/>
            <person name="Aguilar W."/>
            <person name="Moore D."/>
            <person name="Tallon L."/>
            <person name="Sadzewicz L."/>
            <person name="Ott S."/>
            <person name="Zhao X."/>
            <person name="Nagaraj S."/>
            <person name="Vavikolanu K."/>
            <person name="Aluvathingal J."/>
            <person name="Nadendla S."/>
            <person name="Sichtig H."/>
        </authorList>
    </citation>
    <scope>NUCLEOTIDE SEQUENCE [LARGE SCALE GENOMIC DNA]</scope>
    <source>
        <strain evidence="4">FDAARGOS_387</strain>
    </source>
</reference>
<proteinExistence type="predicted"/>
<feature type="signal peptide" evidence="1">
    <location>
        <begin position="1"/>
        <end position="19"/>
    </location>
</feature>
<organism evidence="2 4">
    <name type="scientific">Budvicia aquatica</name>
    <dbReference type="NCBI Taxonomy" id="82979"/>
    <lineage>
        <taxon>Bacteria</taxon>
        <taxon>Pseudomonadati</taxon>
        <taxon>Pseudomonadota</taxon>
        <taxon>Gammaproteobacteria</taxon>
        <taxon>Enterobacterales</taxon>
        <taxon>Budviciaceae</taxon>
        <taxon>Budvicia</taxon>
    </lineage>
</organism>
<dbReference type="RefSeq" id="WP_029095979.1">
    <property type="nucleotide sequence ID" value="NZ_CAADJA010000002.1"/>
</dbReference>
<protein>
    <submittedName>
        <fullName evidence="2">Uncharacterized protein</fullName>
    </submittedName>
</protein>
<dbReference type="EMBL" id="CAADJA010000002">
    <property type="protein sequence ID" value="VFS49135.1"/>
    <property type="molecule type" value="Genomic_DNA"/>
</dbReference>
<evidence type="ECO:0000313" key="4">
    <source>
        <dbReference type="Proteomes" id="UP000224974"/>
    </source>
</evidence>
<dbReference type="Proteomes" id="UP000373449">
    <property type="component" value="Unassembled WGS sequence"/>
</dbReference>
<name>A0A2C6DNW0_9GAMM</name>
<evidence type="ECO:0000256" key="1">
    <source>
        <dbReference type="SAM" id="SignalP"/>
    </source>
</evidence>
<keyword evidence="1" id="KW-0732">Signal</keyword>
<evidence type="ECO:0000313" key="3">
    <source>
        <dbReference type="EMBL" id="VFS49135.1"/>
    </source>
</evidence>
<dbReference type="AlphaFoldDB" id="A0A2C6DNW0"/>
<evidence type="ECO:0000313" key="5">
    <source>
        <dbReference type="Proteomes" id="UP000373449"/>
    </source>
</evidence>
<reference evidence="3 5" key="3">
    <citation type="submission" date="2019-03" db="EMBL/GenBank/DDBJ databases">
        <authorList>
            <consortium name="Pathogen Informatics"/>
        </authorList>
    </citation>
    <scope>NUCLEOTIDE SEQUENCE [LARGE SCALE GENOMIC DNA]</scope>
    <source>
        <strain evidence="3 5">NCTC12282</strain>
    </source>
</reference>
<gene>
    <name evidence="2" type="ORF">CRN84_12615</name>
    <name evidence="3" type="ORF">NCTC12282_03595</name>
</gene>
<evidence type="ECO:0000313" key="2">
    <source>
        <dbReference type="EMBL" id="PHI30125.1"/>
    </source>
</evidence>
<keyword evidence="4" id="KW-1185">Reference proteome</keyword>
<reference evidence="2" key="1">
    <citation type="submission" date="2017-09" db="EMBL/GenBank/DDBJ databases">
        <title>FDA dAtabase for Regulatory Grade micrObial Sequences (FDA-ARGOS): Supporting development and validation of Infectious Disease Dx tests.</title>
        <authorList>
            <person name="Minogue T."/>
            <person name="Wolcott M."/>
            <person name="Wasieloski L."/>
            <person name="Aguilar W."/>
            <person name="Moore D."/>
            <person name="Tallon L.J."/>
            <person name="Sadzewicz L."/>
            <person name="Ott S."/>
            <person name="Zhao X."/>
            <person name="Nagaraj S."/>
            <person name="Vavikolanu K."/>
            <person name="Aluvathingal J."/>
            <person name="Nadendla S."/>
            <person name="Sichtig H."/>
        </authorList>
    </citation>
    <scope>NUCLEOTIDE SEQUENCE</scope>
    <source>
        <strain evidence="2">FDAARGOS_387</strain>
    </source>
</reference>
<accession>A0A2C6DNW0</accession>
<dbReference type="Proteomes" id="UP000224974">
    <property type="component" value="Unassembled WGS sequence"/>
</dbReference>
<sequence>MRFIIALVSLLCFSSVTHAEENRLPKEILVFSVGSMTSAPELLLKISEKSVIRYADNIESTPIQYGNNLLAEIPVEFLSGSTEGVISFQYSKGYFLRIIFDDGSENLWKIYLSNYEYSDEVIAFTEKIDLILSENPTVRGSD</sequence>
<feature type="chain" id="PRO_5036315824" evidence="1">
    <location>
        <begin position="20"/>
        <end position="142"/>
    </location>
</feature>
<dbReference type="EMBL" id="PDDX01000001">
    <property type="protein sequence ID" value="PHI30125.1"/>
    <property type="molecule type" value="Genomic_DNA"/>
</dbReference>